<dbReference type="GO" id="GO:0005737">
    <property type="term" value="C:cytoplasm"/>
    <property type="evidence" value="ECO:0007669"/>
    <property type="project" value="InterPro"/>
</dbReference>
<comment type="subunit">
    <text evidence="8">Homodimer.</text>
</comment>
<feature type="binding site" description="in other chain" evidence="8">
    <location>
        <begin position="254"/>
        <end position="255"/>
    </location>
    <ligand>
        <name>deamido-NAD(+)</name>
        <dbReference type="ChEBI" id="CHEBI:58437"/>
        <note>ligand shared between two neighboring subunits</note>
    </ligand>
</feature>
<dbReference type="GO" id="GO:0008795">
    <property type="term" value="F:NAD+ synthase activity"/>
    <property type="evidence" value="ECO:0007669"/>
    <property type="project" value="UniProtKB-UniRule"/>
</dbReference>
<keyword evidence="5 8" id="KW-0067">ATP-binding</keyword>
<keyword evidence="2 8" id="KW-0436">Ligase</keyword>
<evidence type="ECO:0000256" key="2">
    <source>
        <dbReference type="ARBA" id="ARBA00022598"/>
    </source>
</evidence>
<feature type="binding site" evidence="8">
    <location>
        <position position="155"/>
    </location>
    <ligand>
        <name>ATP</name>
        <dbReference type="ChEBI" id="CHEBI:30616"/>
    </ligand>
</feature>
<dbReference type="NCBIfam" id="TIGR00552">
    <property type="entry name" value="nadE"/>
    <property type="match status" value="1"/>
</dbReference>
<evidence type="ECO:0000256" key="3">
    <source>
        <dbReference type="ARBA" id="ARBA00022723"/>
    </source>
</evidence>
<dbReference type="InterPro" id="IPR022926">
    <property type="entry name" value="NH(3)-dep_NAD(+)_synth"/>
</dbReference>
<dbReference type="GO" id="GO:0003952">
    <property type="term" value="F:NAD+ synthase (glutamine-hydrolyzing) activity"/>
    <property type="evidence" value="ECO:0007669"/>
    <property type="project" value="InterPro"/>
</dbReference>
<feature type="binding site" evidence="8">
    <location>
        <position position="60"/>
    </location>
    <ligand>
        <name>Mg(2+)</name>
        <dbReference type="ChEBI" id="CHEBI:18420"/>
    </ligand>
</feature>
<sequence>MKKRGLMKKHIGLRKEAKYEADFDDKKIKAYIDYLISWMKERVADACAKGIVLGISGGIDSAVVVALAKKAFGKNVLGVIMPVDSMQNDLKDIKELEKAVDLKFITIDLKNTYDTIKQALPLINSNLALSNIKPRLRMAVIYALAQENNYLVAGTGNKCETHIGYFTKYGDGGSDILPLSKLLKSEVKIIAKHLKVPDSIINKKPSAGLWEGQNDEDELGFSYKDLDSYLMDSNAKISQEVKNKIDKMYKNSEHKRNVSLQPQEIDTILK</sequence>
<feature type="binding site" description="in other chain" evidence="8">
    <location>
        <position position="168"/>
    </location>
    <ligand>
        <name>deamido-NAD(+)</name>
        <dbReference type="ChEBI" id="CHEBI:58437"/>
        <note>ligand shared between two neighboring subunits</note>
    </ligand>
</feature>
<evidence type="ECO:0000259" key="11">
    <source>
        <dbReference type="Pfam" id="PF02540"/>
    </source>
</evidence>
<dbReference type="AlphaFoldDB" id="C4XFL0"/>
<evidence type="ECO:0000313" key="13">
    <source>
        <dbReference type="Proteomes" id="UP000006810"/>
    </source>
</evidence>
<comment type="similarity">
    <text evidence="1 8 9">Belongs to the NAD synthetase family.</text>
</comment>
<dbReference type="InterPro" id="IPR022310">
    <property type="entry name" value="NAD/GMP_synthase"/>
</dbReference>
<reference evidence="12 13" key="1">
    <citation type="journal article" date="2009" name="Curr. Microbiol.">
        <title>Molecular cloning and expression of a novel cholinephosphotransferase involved in glycoglycerophospholipid biosynthesis of Mycoplasma fermentans.</title>
        <authorList>
            <person name="Ishida N."/>
            <person name="Irikura D."/>
            <person name="Matsuda K."/>
            <person name="Sato S."/>
            <person name="Asano K."/>
        </authorList>
    </citation>
    <scope>NUCLEOTIDE SEQUENCE [LARGE SCALE GENOMIC DNA]</scope>
    <source>
        <strain evidence="13">ATCC 19989 / NBRC 14854 / NCTC 10117 / PG18</strain>
    </source>
</reference>
<dbReference type="InterPro" id="IPR014729">
    <property type="entry name" value="Rossmann-like_a/b/a_fold"/>
</dbReference>
<feature type="binding site" evidence="8">
    <location>
        <position position="184"/>
    </location>
    <ligand>
        <name>ATP</name>
        <dbReference type="ChEBI" id="CHEBI:30616"/>
    </ligand>
</feature>
<comment type="function">
    <text evidence="8">Catalyzes the ATP-dependent amidation of deamido-NAD to form NAD. Uses ammonia as a nitrogen source.</text>
</comment>
<evidence type="ECO:0000256" key="5">
    <source>
        <dbReference type="ARBA" id="ARBA00022840"/>
    </source>
</evidence>
<evidence type="ECO:0000256" key="7">
    <source>
        <dbReference type="ARBA" id="ARBA00023027"/>
    </source>
</evidence>
<protein>
    <recommendedName>
        <fullName evidence="8 10">NH(3)-dependent NAD(+) synthetase</fullName>
        <ecNumber evidence="8 10">6.3.1.5</ecNumber>
    </recommendedName>
</protein>
<keyword evidence="7 8" id="KW-0520">NAD</keyword>
<evidence type="ECO:0000256" key="9">
    <source>
        <dbReference type="RuleBase" id="RU003811"/>
    </source>
</evidence>
<dbReference type="CDD" id="cd00553">
    <property type="entry name" value="NAD_synthase"/>
    <property type="match status" value="1"/>
</dbReference>
<dbReference type="EMBL" id="AP009608">
    <property type="protein sequence ID" value="BAH69932.1"/>
    <property type="molecule type" value="Genomic_DNA"/>
</dbReference>
<organism evidence="12 13">
    <name type="scientific">Mycoplasmopsis fermentans (strain ATCC 19989 / NBRC 14854 / NCTC 10117 / PG18)</name>
    <name type="common">Mycoplasma fermentans</name>
    <dbReference type="NCBI Taxonomy" id="496833"/>
    <lineage>
        <taxon>Bacteria</taxon>
        <taxon>Bacillati</taxon>
        <taxon>Mycoplasmatota</taxon>
        <taxon>Mycoplasmoidales</taxon>
        <taxon>Metamycoplasmataceae</taxon>
        <taxon>Mycoplasmopsis</taxon>
    </lineage>
</organism>
<evidence type="ECO:0000256" key="8">
    <source>
        <dbReference type="HAMAP-Rule" id="MF_00193"/>
    </source>
</evidence>
<dbReference type="UniPathway" id="UPA00253">
    <property type="reaction ID" value="UER00333"/>
</dbReference>
<dbReference type="GO" id="GO:0009435">
    <property type="term" value="P:NAD+ biosynthetic process"/>
    <property type="evidence" value="ECO:0007669"/>
    <property type="project" value="UniProtKB-UniRule"/>
</dbReference>
<accession>C4XFL0</accession>
<feature type="binding site" evidence="8">
    <location>
        <begin position="54"/>
        <end position="61"/>
    </location>
    <ligand>
        <name>ATP</name>
        <dbReference type="ChEBI" id="CHEBI:30616"/>
    </ligand>
</feature>
<dbReference type="GO" id="GO:0004359">
    <property type="term" value="F:glutaminase activity"/>
    <property type="evidence" value="ECO:0007669"/>
    <property type="project" value="InterPro"/>
</dbReference>
<feature type="binding site" evidence="8">
    <location>
        <position position="160"/>
    </location>
    <ligand>
        <name>Mg(2+)</name>
        <dbReference type="ChEBI" id="CHEBI:18420"/>
    </ligand>
</feature>
<keyword evidence="6 8" id="KW-0460">Magnesium</keyword>
<dbReference type="PATRIC" id="fig|496833.3.peg.259"/>
<dbReference type="HAMAP" id="MF_00193">
    <property type="entry name" value="NadE_ammonia_dep"/>
    <property type="match status" value="1"/>
</dbReference>
<evidence type="ECO:0000256" key="4">
    <source>
        <dbReference type="ARBA" id="ARBA00022741"/>
    </source>
</evidence>
<dbReference type="PANTHER" id="PTHR23090:SF9">
    <property type="entry name" value="GLUTAMINE-DEPENDENT NAD(+) SYNTHETASE"/>
    <property type="match status" value="1"/>
</dbReference>
<keyword evidence="3 8" id="KW-0479">Metal-binding</keyword>
<dbReference type="KEGG" id="mfp:MBIO_0667"/>
<dbReference type="eggNOG" id="COG0171">
    <property type="taxonomic scope" value="Bacteria"/>
</dbReference>
<gene>
    <name evidence="8" type="primary">nadE</name>
    <name evidence="12" type="ordered locus">MBIO_0667</name>
</gene>
<evidence type="ECO:0000313" key="12">
    <source>
        <dbReference type="EMBL" id="BAH69932.1"/>
    </source>
</evidence>
<feature type="domain" description="NAD/GMP synthase" evidence="11">
    <location>
        <begin position="32"/>
        <end position="258"/>
    </location>
</feature>
<dbReference type="Pfam" id="PF02540">
    <property type="entry name" value="NAD_synthase"/>
    <property type="match status" value="1"/>
</dbReference>
<feature type="binding site" evidence="8">
    <location>
        <position position="175"/>
    </location>
    <ligand>
        <name>deamido-NAD(+)</name>
        <dbReference type="ChEBI" id="CHEBI:58437"/>
        <note>ligand shared between two neighboring subunits</note>
    </ligand>
</feature>
<evidence type="ECO:0000256" key="1">
    <source>
        <dbReference type="ARBA" id="ARBA00005859"/>
    </source>
</evidence>
<dbReference type="HOGENOM" id="CLU_059327_1_1_14"/>
<feature type="binding site" description="in other chain" evidence="8">
    <location>
        <position position="135"/>
    </location>
    <ligand>
        <name>deamido-NAD(+)</name>
        <dbReference type="ChEBI" id="CHEBI:58437"/>
        <note>ligand shared between two neighboring subunits</note>
    </ligand>
</feature>
<dbReference type="SUPFAM" id="SSF52402">
    <property type="entry name" value="Adenine nucleotide alpha hydrolases-like"/>
    <property type="match status" value="1"/>
</dbReference>
<comment type="pathway">
    <text evidence="8">Cofactor biosynthesis; NAD(+) biosynthesis; NAD(+) from deamido-NAD(+) (ammonia route): step 1/1.</text>
</comment>
<dbReference type="InterPro" id="IPR003694">
    <property type="entry name" value="NAD_synthase"/>
</dbReference>
<comment type="catalytic activity">
    <reaction evidence="8 10">
        <text>deamido-NAD(+) + NH4(+) + ATP = AMP + diphosphate + NAD(+) + H(+)</text>
        <dbReference type="Rhea" id="RHEA:21188"/>
        <dbReference type="ChEBI" id="CHEBI:15378"/>
        <dbReference type="ChEBI" id="CHEBI:28938"/>
        <dbReference type="ChEBI" id="CHEBI:30616"/>
        <dbReference type="ChEBI" id="CHEBI:33019"/>
        <dbReference type="ChEBI" id="CHEBI:57540"/>
        <dbReference type="ChEBI" id="CHEBI:58437"/>
        <dbReference type="ChEBI" id="CHEBI:456215"/>
        <dbReference type="EC" id="6.3.1.5"/>
    </reaction>
</comment>
<dbReference type="Gene3D" id="3.40.50.620">
    <property type="entry name" value="HUPs"/>
    <property type="match status" value="1"/>
</dbReference>
<keyword evidence="4 8" id="KW-0547">Nucleotide-binding</keyword>
<dbReference type="PANTHER" id="PTHR23090">
    <property type="entry name" value="NH 3 /GLUTAMINE-DEPENDENT NAD + SYNTHETASE"/>
    <property type="match status" value="1"/>
</dbReference>
<dbReference type="EC" id="6.3.1.5" evidence="8 10"/>
<dbReference type="GO" id="GO:0005524">
    <property type="term" value="F:ATP binding"/>
    <property type="evidence" value="ECO:0007669"/>
    <property type="project" value="UniProtKB-UniRule"/>
</dbReference>
<evidence type="ECO:0000256" key="6">
    <source>
        <dbReference type="ARBA" id="ARBA00022842"/>
    </source>
</evidence>
<dbReference type="GO" id="GO:0046872">
    <property type="term" value="F:metal ion binding"/>
    <property type="evidence" value="ECO:0007669"/>
    <property type="project" value="UniProtKB-KW"/>
</dbReference>
<dbReference type="Proteomes" id="UP000006810">
    <property type="component" value="Chromosome"/>
</dbReference>
<proteinExistence type="inferred from homology"/>
<evidence type="ECO:0000256" key="10">
    <source>
        <dbReference type="RuleBase" id="RU003812"/>
    </source>
</evidence>
<name>C4XFL0_MYCFP</name>
<feature type="binding site" evidence="8">
    <location>
        <position position="206"/>
    </location>
    <ligand>
        <name>ATP</name>
        <dbReference type="ChEBI" id="CHEBI:30616"/>
    </ligand>
</feature>
<keyword evidence="13" id="KW-1185">Reference proteome</keyword>